<organism evidence="13 14">
    <name type="scientific">Ophiobolus disseminans</name>
    <dbReference type="NCBI Taxonomy" id="1469910"/>
    <lineage>
        <taxon>Eukaryota</taxon>
        <taxon>Fungi</taxon>
        <taxon>Dikarya</taxon>
        <taxon>Ascomycota</taxon>
        <taxon>Pezizomycotina</taxon>
        <taxon>Dothideomycetes</taxon>
        <taxon>Pleosporomycetidae</taxon>
        <taxon>Pleosporales</taxon>
        <taxon>Pleosporineae</taxon>
        <taxon>Phaeosphaeriaceae</taxon>
        <taxon>Ophiobolus</taxon>
    </lineage>
</organism>
<sequence>MAGEAPETTSSLPYHEPGIVTILVQTSFLLLLNVVNAALDRLLYCGLLGQVLIGIAWGTPGAKWLSSSVEETIVQLGYLGLILLVYEGGLHTSFQSLKANLLLSSGVALTGIAVPIGLSYTLQELLNATPVQAFAAGAALCSTSLGTTFTVLNSSGLTASRLGVVLTSAAMMDDVVGLVMVQIISNLGGDDFSWVTVVRPVLVSVAFAVVAPLACLLFVKPATLRLNRYRAAHTTARINHLLGKSSTVFGIHTLLLIGLVTAATYAGTSNLFAAYIAGAVISWWDSEVPHPEMKANEGGHVHDGIELRGPFIYQTYYHPSVSRILQPLFFASVGFSIPITRMFRGSIVWRGIVYTILMAFGKLVCGLWLVRFSVKSKSSKGTASRLLSKAKLPPIPHLWGRSERVTPSTQAGANATPTPTTATEPTPSTSTNRQSSADPAKPFSLHPPLVLAFAMCARGEIGFLISGVAESNGIFSASGAVSNEPSDIFLVVTWAIVLCTIFGPLGVGLSVRRVKKLQERKNSEQEGGGRDVLGVWGVE</sequence>
<feature type="transmembrane region" description="Helical" evidence="11">
    <location>
        <begin position="197"/>
        <end position="219"/>
    </location>
</feature>
<dbReference type="InterPro" id="IPR006153">
    <property type="entry name" value="Cation/H_exchanger_TM"/>
</dbReference>
<evidence type="ECO:0000256" key="9">
    <source>
        <dbReference type="ARBA" id="ARBA00023201"/>
    </source>
</evidence>
<name>A0A6A6ZSC8_9PLEO</name>
<protein>
    <submittedName>
        <fullName evidence="13">Sodium/hydrogen exchanger</fullName>
    </submittedName>
</protein>
<feature type="transmembrane region" description="Helical" evidence="11">
    <location>
        <begin position="488"/>
        <end position="511"/>
    </location>
</feature>
<feature type="region of interest" description="Disordered" evidence="10">
    <location>
        <begin position="397"/>
        <end position="440"/>
    </location>
</feature>
<keyword evidence="8 11" id="KW-0472">Membrane</keyword>
<dbReference type="GO" id="GO:0016020">
    <property type="term" value="C:membrane"/>
    <property type="evidence" value="ECO:0007669"/>
    <property type="project" value="UniProtKB-SubCell"/>
</dbReference>
<gene>
    <name evidence="13" type="ORF">CC86DRAFT_328034</name>
</gene>
<evidence type="ECO:0000256" key="1">
    <source>
        <dbReference type="ARBA" id="ARBA00004141"/>
    </source>
</evidence>
<dbReference type="Proteomes" id="UP000799424">
    <property type="component" value="Unassembled WGS sequence"/>
</dbReference>
<dbReference type="Pfam" id="PF00999">
    <property type="entry name" value="Na_H_Exchanger"/>
    <property type="match status" value="1"/>
</dbReference>
<feature type="transmembrane region" description="Helical" evidence="11">
    <location>
        <begin position="42"/>
        <end position="60"/>
    </location>
</feature>
<feature type="transmembrane region" description="Helical" evidence="11">
    <location>
        <begin position="164"/>
        <end position="185"/>
    </location>
</feature>
<evidence type="ECO:0000313" key="14">
    <source>
        <dbReference type="Proteomes" id="UP000799424"/>
    </source>
</evidence>
<evidence type="ECO:0000256" key="4">
    <source>
        <dbReference type="ARBA" id="ARBA00022692"/>
    </source>
</evidence>
<proteinExistence type="predicted"/>
<evidence type="ECO:0000256" key="7">
    <source>
        <dbReference type="ARBA" id="ARBA00023065"/>
    </source>
</evidence>
<keyword evidence="3" id="KW-0050">Antiport</keyword>
<keyword evidence="7" id="KW-0406">Ion transport</keyword>
<feature type="transmembrane region" description="Helical" evidence="11">
    <location>
        <begin position="347"/>
        <end position="370"/>
    </location>
</feature>
<dbReference type="GO" id="GO:0006814">
    <property type="term" value="P:sodium ion transport"/>
    <property type="evidence" value="ECO:0007669"/>
    <property type="project" value="UniProtKB-KW"/>
</dbReference>
<evidence type="ECO:0000256" key="8">
    <source>
        <dbReference type="ARBA" id="ARBA00023136"/>
    </source>
</evidence>
<dbReference type="InterPro" id="IPR038770">
    <property type="entry name" value="Na+/solute_symporter_sf"/>
</dbReference>
<keyword evidence="2" id="KW-0813">Transport</keyword>
<dbReference type="GO" id="GO:1902600">
    <property type="term" value="P:proton transmembrane transport"/>
    <property type="evidence" value="ECO:0007669"/>
    <property type="project" value="InterPro"/>
</dbReference>
<feature type="transmembrane region" description="Helical" evidence="11">
    <location>
        <begin position="101"/>
        <end position="121"/>
    </location>
</feature>
<evidence type="ECO:0000256" key="2">
    <source>
        <dbReference type="ARBA" id="ARBA00022448"/>
    </source>
</evidence>
<reference evidence="13" key="1">
    <citation type="journal article" date="2020" name="Stud. Mycol.">
        <title>101 Dothideomycetes genomes: a test case for predicting lifestyles and emergence of pathogens.</title>
        <authorList>
            <person name="Haridas S."/>
            <person name="Albert R."/>
            <person name="Binder M."/>
            <person name="Bloem J."/>
            <person name="Labutti K."/>
            <person name="Salamov A."/>
            <person name="Andreopoulos B."/>
            <person name="Baker S."/>
            <person name="Barry K."/>
            <person name="Bills G."/>
            <person name="Bluhm B."/>
            <person name="Cannon C."/>
            <person name="Castanera R."/>
            <person name="Culley D."/>
            <person name="Daum C."/>
            <person name="Ezra D."/>
            <person name="Gonzalez J."/>
            <person name="Henrissat B."/>
            <person name="Kuo A."/>
            <person name="Liang C."/>
            <person name="Lipzen A."/>
            <person name="Lutzoni F."/>
            <person name="Magnuson J."/>
            <person name="Mondo S."/>
            <person name="Nolan M."/>
            <person name="Ohm R."/>
            <person name="Pangilinan J."/>
            <person name="Park H.-J."/>
            <person name="Ramirez L."/>
            <person name="Alfaro M."/>
            <person name="Sun H."/>
            <person name="Tritt A."/>
            <person name="Yoshinaga Y."/>
            <person name="Zwiers L.-H."/>
            <person name="Turgeon B."/>
            <person name="Goodwin S."/>
            <person name="Spatafora J."/>
            <person name="Crous P."/>
            <person name="Grigoriev I."/>
        </authorList>
    </citation>
    <scope>NUCLEOTIDE SEQUENCE</scope>
    <source>
        <strain evidence="13">CBS 113818</strain>
    </source>
</reference>
<evidence type="ECO:0000256" key="6">
    <source>
        <dbReference type="ARBA" id="ARBA00023053"/>
    </source>
</evidence>
<dbReference type="OrthoDB" id="1288932at2759"/>
<dbReference type="GO" id="GO:0015297">
    <property type="term" value="F:antiporter activity"/>
    <property type="evidence" value="ECO:0007669"/>
    <property type="project" value="UniProtKB-KW"/>
</dbReference>
<evidence type="ECO:0000259" key="12">
    <source>
        <dbReference type="Pfam" id="PF00999"/>
    </source>
</evidence>
<evidence type="ECO:0000313" key="13">
    <source>
        <dbReference type="EMBL" id="KAF2823971.1"/>
    </source>
</evidence>
<evidence type="ECO:0000256" key="11">
    <source>
        <dbReference type="SAM" id="Phobius"/>
    </source>
</evidence>
<keyword evidence="5 11" id="KW-1133">Transmembrane helix</keyword>
<keyword evidence="14" id="KW-1185">Reference proteome</keyword>
<dbReference type="Gene3D" id="1.20.1530.20">
    <property type="match status" value="1"/>
</dbReference>
<evidence type="ECO:0000256" key="10">
    <source>
        <dbReference type="SAM" id="MobiDB-lite"/>
    </source>
</evidence>
<keyword evidence="6" id="KW-0915">Sodium</keyword>
<dbReference type="PANTHER" id="PTHR43562">
    <property type="entry name" value="NAPA-TYPE SODIUM/HYDROGEN ANTIPORTER"/>
    <property type="match status" value="1"/>
</dbReference>
<dbReference type="AlphaFoldDB" id="A0A6A6ZSC8"/>
<feature type="transmembrane region" description="Helical" evidence="11">
    <location>
        <begin position="18"/>
        <end position="35"/>
    </location>
</feature>
<accession>A0A6A6ZSC8</accession>
<dbReference type="EMBL" id="MU006231">
    <property type="protein sequence ID" value="KAF2823971.1"/>
    <property type="molecule type" value="Genomic_DNA"/>
</dbReference>
<comment type="subcellular location">
    <subcellularLocation>
        <location evidence="1">Membrane</location>
        <topology evidence="1">Multi-pass membrane protein</topology>
    </subcellularLocation>
</comment>
<feature type="transmembrane region" description="Helical" evidence="11">
    <location>
        <begin position="133"/>
        <end position="152"/>
    </location>
</feature>
<keyword evidence="4 11" id="KW-0812">Transmembrane</keyword>
<evidence type="ECO:0000256" key="5">
    <source>
        <dbReference type="ARBA" id="ARBA00022989"/>
    </source>
</evidence>
<dbReference type="PANTHER" id="PTHR43562:SF3">
    <property type="entry name" value="SODIUM ION_PROTON EXCHANGER (EUROFUNG)"/>
    <property type="match status" value="1"/>
</dbReference>
<feature type="domain" description="Cation/H+ exchanger transmembrane" evidence="12">
    <location>
        <begin position="46"/>
        <end position="376"/>
    </location>
</feature>
<feature type="transmembrane region" description="Helical" evidence="11">
    <location>
        <begin position="72"/>
        <end position="89"/>
    </location>
</feature>
<keyword evidence="9" id="KW-0739">Sodium transport</keyword>
<feature type="compositionally biased region" description="Low complexity" evidence="10">
    <location>
        <begin position="415"/>
        <end position="431"/>
    </location>
</feature>
<evidence type="ECO:0000256" key="3">
    <source>
        <dbReference type="ARBA" id="ARBA00022449"/>
    </source>
</evidence>